<protein>
    <recommendedName>
        <fullName evidence="2">DUF429 domain-containing protein</fullName>
    </recommendedName>
</protein>
<gene>
    <name evidence="1" type="ORF">AVDCRST_MAG12-2787</name>
</gene>
<organism evidence="1">
    <name type="scientific">uncultured Rubrobacteraceae bacterium</name>
    <dbReference type="NCBI Taxonomy" id="349277"/>
    <lineage>
        <taxon>Bacteria</taxon>
        <taxon>Bacillati</taxon>
        <taxon>Actinomycetota</taxon>
        <taxon>Rubrobacteria</taxon>
        <taxon>Rubrobacterales</taxon>
        <taxon>Rubrobacteraceae</taxon>
        <taxon>environmental samples</taxon>
    </lineage>
</organism>
<accession>A0A6J4SRE6</accession>
<evidence type="ECO:0000313" key="1">
    <source>
        <dbReference type="EMBL" id="CAA9503228.1"/>
    </source>
</evidence>
<dbReference type="Pfam" id="PF04250">
    <property type="entry name" value="DUF429"/>
    <property type="match status" value="1"/>
</dbReference>
<evidence type="ECO:0008006" key="2">
    <source>
        <dbReference type="Google" id="ProtNLM"/>
    </source>
</evidence>
<proteinExistence type="predicted"/>
<dbReference type="AlphaFoldDB" id="A0A6J4SRE6"/>
<dbReference type="EMBL" id="CADCVK010000397">
    <property type="protein sequence ID" value="CAA9503228.1"/>
    <property type="molecule type" value="Genomic_DNA"/>
</dbReference>
<dbReference type="InterPro" id="IPR007362">
    <property type="entry name" value="DUF429"/>
</dbReference>
<name>A0A6J4SRE6_9ACTN</name>
<sequence length="277" mass="30977">MKIYGLDFTSAPSRRKPLVALRCTLADRTLRVEDADTLTSFGEFEAWLETPGPWVCGMDFPFGQPKDLVEALGWPEDWVGYVGEVRRLGKEGFEEAIRADMASRPYGRKWRYRLADRRSGSSSAMMLFRVPVGKMFFQGAPRLVSSGVAVEPCRPSGDPRVAVEAYPAVVARRFLGRESYKRDGVPDTPQRKAARKKLVSGLGSEALRRAYGFGVGMGRRWRERFVEEPGADAMDSLLCAVQAAWAYTRREDDWGVPPECDRNEGWIVDPALIDSGS</sequence>
<reference evidence="1" key="1">
    <citation type="submission" date="2020-02" db="EMBL/GenBank/DDBJ databases">
        <authorList>
            <person name="Meier V. D."/>
        </authorList>
    </citation>
    <scope>NUCLEOTIDE SEQUENCE</scope>
    <source>
        <strain evidence="1">AVDCRST_MAG12</strain>
    </source>
</reference>